<proteinExistence type="predicted"/>
<dbReference type="Gene3D" id="3.50.30.30">
    <property type="match status" value="1"/>
</dbReference>
<dbReference type="InterPro" id="IPR007484">
    <property type="entry name" value="Peptidase_M28"/>
</dbReference>
<dbReference type="EMBL" id="BMXA01000002">
    <property type="protein sequence ID" value="GHA04487.1"/>
    <property type="molecule type" value="Genomic_DNA"/>
</dbReference>
<evidence type="ECO:0000256" key="1">
    <source>
        <dbReference type="ARBA" id="ARBA00022438"/>
    </source>
</evidence>
<reference evidence="8" key="1">
    <citation type="journal article" date="2014" name="Int. J. Syst. Evol. Microbiol.">
        <title>Complete genome sequence of Corynebacterium casei LMG S-19264T (=DSM 44701T), isolated from a smear-ripened cheese.</title>
        <authorList>
            <consortium name="US DOE Joint Genome Institute (JGI-PGF)"/>
            <person name="Walter F."/>
            <person name="Albersmeier A."/>
            <person name="Kalinowski J."/>
            <person name="Ruckert C."/>
        </authorList>
    </citation>
    <scope>NUCLEOTIDE SEQUENCE</scope>
    <source>
        <strain evidence="8">KCTC 12711</strain>
    </source>
</reference>
<comment type="caution">
    <text evidence="8">The sequence shown here is derived from an EMBL/GenBank/DDBJ whole genome shotgun (WGS) entry which is preliminary data.</text>
</comment>
<dbReference type="GO" id="GO:0046872">
    <property type="term" value="F:metal ion binding"/>
    <property type="evidence" value="ECO:0007669"/>
    <property type="project" value="UniProtKB-KW"/>
</dbReference>
<evidence type="ECO:0000259" key="7">
    <source>
        <dbReference type="Pfam" id="PF04389"/>
    </source>
</evidence>
<dbReference type="InterPro" id="IPR046450">
    <property type="entry name" value="PA_dom_sf"/>
</dbReference>
<name>A0A918RL66_9GAMM</name>
<evidence type="ECO:0000256" key="2">
    <source>
        <dbReference type="ARBA" id="ARBA00022670"/>
    </source>
</evidence>
<protein>
    <recommendedName>
        <fullName evidence="7">Peptidase M28 domain-containing protein</fullName>
    </recommendedName>
</protein>
<dbReference type="PANTHER" id="PTHR12147:SF56">
    <property type="entry name" value="AMINOPEPTIDASE YDR415C-RELATED"/>
    <property type="match status" value="1"/>
</dbReference>
<evidence type="ECO:0000256" key="4">
    <source>
        <dbReference type="ARBA" id="ARBA00022729"/>
    </source>
</evidence>
<dbReference type="SUPFAM" id="SSF53187">
    <property type="entry name" value="Zn-dependent exopeptidases"/>
    <property type="match status" value="1"/>
</dbReference>
<evidence type="ECO:0000256" key="5">
    <source>
        <dbReference type="ARBA" id="ARBA00022801"/>
    </source>
</evidence>
<dbReference type="SUPFAM" id="SSF52025">
    <property type="entry name" value="PA domain"/>
    <property type="match status" value="1"/>
</dbReference>
<keyword evidence="6" id="KW-0862">Zinc</keyword>
<dbReference type="Proteomes" id="UP000614811">
    <property type="component" value="Unassembled WGS sequence"/>
</dbReference>
<dbReference type="GO" id="GO:0004177">
    <property type="term" value="F:aminopeptidase activity"/>
    <property type="evidence" value="ECO:0007669"/>
    <property type="project" value="UniProtKB-KW"/>
</dbReference>
<evidence type="ECO:0000256" key="6">
    <source>
        <dbReference type="ARBA" id="ARBA00022833"/>
    </source>
</evidence>
<reference evidence="8" key="2">
    <citation type="submission" date="2020-09" db="EMBL/GenBank/DDBJ databases">
        <authorList>
            <person name="Sun Q."/>
            <person name="Kim S."/>
        </authorList>
    </citation>
    <scope>NUCLEOTIDE SEQUENCE</scope>
    <source>
        <strain evidence="8">KCTC 12711</strain>
    </source>
</reference>
<keyword evidence="2" id="KW-0645">Protease</keyword>
<keyword evidence="3" id="KW-0479">Metal-binding</keyword>
<evidence type="ECO:0000313" key="8">
    <source>
        <dbReference type="EMBL" id="GHA04487.1"/>
    </source>
</evidence>
<feature type="domain" description="Peptidase M28" evidence="7">
    <location>
        <begin position="350"/>
        <end position="568"/>
    </location>
</feature>
<evidence type="ECO:0000256" key="3">
    <source>
        <dbReference type="ARBA" id="ARBA00022723"/>
    </source>
</evidence>
<keyword evidence="4" id="KW-0732">Signal</keyword>
<evidence type="ECO:0000313" key="9">
    <source>
        <dbReference type="Proteomes" id="UP000614811"/>
    </source>
</evidence>
<accession>A0A918RL66</accession>
<keyword evidence="5" id="KW-0378">Hydrolase</keyword>
<sequence length="601" mass="65156">MLPKNKFHEDISFMTFNTPSSTKALLVSLIAAYTLTACKPAEQAEIPTPAADTSTEAISPAENLNTADAIDAAATQIDDAGFMQHVRVLASDEFEGRAPSTPGGEKTVSYLENQFAELGLEPAFQLNGKPSYRQAVDLMELTVTNAPTLTLTHADGSEQTLAYQQDSVVFSSRTGNKQALDSSSLVFVGYGIVAPEYGWNDYAGLDMTGKTAVILVNDPGYRTPEGELFKGRAMTYYGRWTYKYEEAARQGAAGAIIIHEDGAAGYPWEVVSGSWSGAQYYLLTEDGNQNNLAVEAWITEPAAKRLFTSNGLDYKAMVSAATQPGFQPVELKSTASSTLELTSRQSKSYNVGAVIQGRSNADEAFIYTAHWDHLGKKSVPEGADAIFNGAQDNATGTAALLELAQAFKALPQAPERSIIFVAVTAEESGLLGSKHYAENPAFPMHKTVAGINVDGMSTIGATDDIVVVGYGNSEMDDYLRRVSATQNRTVVPEPTPEKGYFYRSDHFNLAKKGVPMLYAEAGLQIRGKPTEYGQQESDRYLAERYHKAADEIHPEWDNGGILQDLYAHFVIGVQISDSDAQPQWTEGNEFKAIREASLATN</sequence>
<dbReference type="Gene3D" id="3.40.630.10">
    <property type="entry name" value="Zn peptidases"/>
    <property type="match status" value="2"/>
</dbReference>
<dbReference type="CDD" id="cd04821">
    <property type="entry name" value="PA_M28_1_2"/>
    <property type="match status" value="1"/>
</dbReference>
<dbReference type="GO" id="GO:0006508">
    <property type="term" value="P:proteolysis"/>
    <property type="evidence" value="ECO:0007669"/>
    <property type="project" value="UniProtKB-KW"/>
</dbReference>
<keyword evidence="1" id="KW-0031">Aminopeptidase</keyword>
<gene>
    <name evidence="8" type="ORF">GCM10008090_12330</name>
</gene>
<dbReference type="InterPro" id="IPR045175">
    <property type="entry name" value="M28_fam"/>
</dbReference>
<keyword evidence="9" id="KW-1185">Reference proteome</keyword>
<dbReference type="GO" id="GO:0008235">
    <property type="term" value="F:metalloexopeptidase activity"/>
    <property type="evidence" value="ECO:0007669"/>
    <property type="project" value="InterPro"/>
</dbReference>
<dbReference type="PANTHER" id="PTHR12147">
    <property type="entry name" value="METALLOPEPTIDASE M28 FAMILY MEMBER"/>
    <property type="match status" value="1"/>
</dbReference>
<dbReference type="AlphaFoldDB" id="A0A918RL66"/>
<dbReference type="Pfam" id="PF04389">
    <property type="entry name" value="Peptidase_M28"/>
    <property type="match status" value="1"/>
</dbReference>
<organism evidence="8 9">
    <name type="scientific">Arenicella chitinivorans</name>
    <dbReference type="NCBI Taxonomy" id="1329800"/>
    <lineage>
        <taxon>Bacteria</taxon>
        <taxon>Pseudomonadati</taxon>
        <taxon>Pseudomonadota</taxon>
        <taxon>Gammaproteobacteria</taxon>
        <taxon>Arenicellales</taxon>
        <taxon>Arenicellaceae</taxon>
        <taxon>Arenicella</taxon>
    </lineage>
</organism>